<evidence type="ECO:0000256" key="1">
    <source>
        <dbReference type="SAM" id="SignalP"/>
    </source>
</evidence>
<keyword evidence="1" id="KW-0732">Signal</keyword>
<name>A0A147F087_MICTE</name>
<dbReference type="AlphaFoldDB" id="A0A147F087"/>
<dbReference type="Proteomes" id="UP000075025">
    <property type="component" value="Unassembled WGS sequence"/>
</dbReference>
<dbReference type="PATRIC" id="fig|2033.6.peg.1177"/>
<protein>
    <recommendedName>
        <fullName evidence="4">WxL domain-containing protein</fullName>
    </recommendedName>
</protein>
<accession>A0A147F087</accession>
<sequence length="208" mass="20458">MRTHLALGAAALTAALLVSGGSAVAAAAQPGSDTDIGVDVDITPLTPPGALAMTVASGRTTLTENGSTAAVRQFTGSLPQVTVTDTRTADQLASGGAWYVLGSSSAFTAEGGATIGADHIGWSPRLVSGDDSSVSVGGDVGTSLDPNTGTDAATNRGLVDKELLALGDPQSVPDGGLSSTATADLTLKVEPTVKAGSYSAVITLSLFE</sequence>
<feature type="chain" id="PRO_5038663402" description="WxL domain-containing protein" evidence="1">
    <location>
        <begin position="28"/>
        <end position="208"/>
    </location>
</feature>
<gene>
    <name evidence="2" type="ORF">NS220_03135</name>
</gene>
<evidence type="ECO:0008006" key="4">
    <source>
        <dbReference type="Google" id="ProtNLM"/>
    </source>
</evidence>
<dbReference type="OrthoDB" id="3696279at2"/>
<comment type="caution">
    <text evidence="2">The sequence shown here is derived from an EMBL/GenBank/DDBJ whole genome shotgun (WGS) entry which is preliminary data.</text>
</comment>
<proteinExistence type="predicted"/>
<feature type="signal peptide" evidence="1">
    <location>
        <begin position="1"/>
        <end position="27"/>
    </location>
</feature>
<evidence type="ECO:0000313" key="3">
    <source>
        <dbReference type="Proteomes" id="UP000075025"/>
    </source>
</evidence>
<evidence type="ECO:0000313" key="2">
    <source>
        <dbReference type="EMBL" id="KTR96201.1"/>
    </source>
</evidence>
<dbReference type="EMBL" id="LDRT01000017">
    <property type="protein sequence ID" value="KTR96201.1"/>
    <property type="molecule type" value="Genomic_DNA"/>
</dbReference>
<organism evidence="2 3">
    <name type="scientific">Microbacterium testaceum</name>
    <name type="common">Aureobacterium testaceum</name>
    <name type="synonym">Brevibacterium testaceum</name>
    <dbReference type="NCBI Taxonomy" id="2033"/>
    <lineage>
        <taxon>Bacteria</taxon>
        <taxon>Bacillati</taxon>
        <taxon>Actinomycetota</taxon>
        <taxon>Actinomycetes</taxon>
        <taxon>Micrococcales</taxon>
        <taxon>Microbacteriaceae</taxon>
        <taxon>Microbacterium</taxon>
    </lineage>
</organism>
<reference evidence="2 3" key="1">
    <citation type="journal article" date="2016" name="Front. Microbiol.">
        <title>Genomic Resource of Rice Seed Associated Bacteria.</title>
        <authorList>
            <person name="Midha S."/>
            <person name="Bansal K."/>
            <person name="Sharma S."/>
            <person name="Kumar N."/>
            <person name="Patil P.P."/>
            <person name="Chaudhry V."/>
            <person name="Patil P.B."/>
        </authorList>
    </citation>
    <scope>NUCLEOTIDE SEQUENCE [LARGE SCALE GENOMIC DNA]</scope>
    <source>
        <strain evidence="2 3">NS220</strain>
    </source>
</reference>
<dbReference type="RefSeq" id="WP_058622650.1">
    <property type="nucleotide sequence ID" value="NZ_LDRT01000017.1"/>
</dbReference>